<dbReference type="Pfam" id="PF21974">
    <property type="entry name" value="SPN1_m3Gcap_bd"/>
    <property type="match status" value="1"/>
</dbReference>
<gene>
    <name evidence="11" type="ORF">ILUMI_03596</name>
</gene>
<dbReference type="AlphaFoldDB" id="A0A8K0DB90"/>
<organism evidence="11 12">
    <name type="scientific">Ignelater luminosus</name>
    <name type="common">Cucubano</name>
    <name type="synonym">Pyrophorus luminosus</name>
    <dbReference type="NCBI Taxonomy" id="2038154"/>
    <lineage>
        <taxon>Eukaryota</taxon>
        <taxon>Metazoa</taxon>
        <taxon>Ecdysozoa</taxon>
        <taxon>Arthropoda</taxon>
        <taxon>Hexapoda</taxon>
        <taxon>Insecta</taxon>
        <taxon>Pterygota</taxon>
        <taxon>Neoptera</taxon>
        <taxon>Endopterygota</taxon>
        <taxon>Coleoptera</taxon>
        <taxon>Polyphaga</taxon>
        <taxon>Elateriformia</taxon>
        <taxon>Elateroidea</taxon>
        <taxon>Elateridae</taxon>
        <taxon>Agrypninae</taxon>
        <taxon>Pyrophorini</taxon>
        <taxon>Ignelater</taxon>
    </lineage>
</organism>
<protein>
    <recommendedName>
        <fullName evidence="5">Snurportin-1</fullName>
    </recommendedName>
</protein>
<dbReference type="PANTHER" id="PTHR13403:SF6">
    <property type="entry name" value="SNURPORTIN-1"/>
    <property type="match status" value="1"/>
</dbReference>
<keyword evidence="9" id="KW-0539">Nucleus</keyword>
<name>A0A8K0DB90_IGNLU</name>
<reference evidence="11" key="1">
    <citation type="submission" date="2019-08" db="EMBL/GenBank/DDBJ databases">
        <title>The genome of the North American firefly Photinus pyralis.</title>
        <authorList>
            <consortium name="Photinus pyralis genome working group"/>
            <person name="Fallon T.R."/>
            <person name="Sander Lower S.E."/>
            <person name="Weng J.-K."/>
        </authorList>
    </citation>
    <scope>NUCLEOTIDE SEQUENCE</scope>
    <source>
        <strain evidence="11">TRF0915ILg1</strain>
        <tissue evidence="11">Whole body</tissue>
    </source>
</reference>
<evidence type="ECO:0000256" key="8">
    <source>
        <dbReference type="ARBA" id="ARBA00022884"/>
    </source>
</evidence>
<proteinExistence type="inferred from homology"/>
<dbReference type="EMBL" id="VTPC01001246">
    <property type="protein sequence ID" value="KAF2902589.1"/>
    <property type="molecule type" value="Genomic_DNA"/>
</dbReference>
<comment type="function">
    <text evidence="1">Functions as an U snRNP-specific nuclear import adapter. Involved in the trimethylguanosine (m3G)-cap-dependent nuclear import of U snRNPs. Binds specifically to the terminal m3G-cap U snRNAs.</text>
</comment>
<evidence type="ECO:0000256" key="6">
    <source>
        <dbReference type="ARBA" id="ARBA00022448"/>
    </source>
</evidence>
<keyword evidence="7" id="KW-0963">Cytoplasm</keyword>
<dbReference type="Proteomes" id="UP000801492">
    <property type="component" value="Unassembled WGS sequence"/>
</dbReference>
<dbReference type="PANTHER" id="PTHR13403">
    <property type="entry name" value="SNURPORTIN1 RNUT1 PROTEIN RNA, U TRANSPORTER 1"/>
    <property type="match status" value="1"/>
</dbReference>
<keyword evidence="12" id="KW-1185">Reference proteome</keyword>
<dbReference type="GO" id="GO:0061015">
    <property type="term" value="P:snRNA import into nucleus"/>
    <property type="evidence" value="ECO:0007669"/>
    <property type="project" value="InterPro"/>
</dbReference>
<comment type="subcellular location">
    <subcellularLocation>
        <location evidence="3">Cytoplasm</location>
    </subcellularLocation>
    <subcellularLocation>
        <location evidence="2">Nucleus</location>
    </subcellularLocation>
</comment>
<feature type="domain" description="Snurportin-1 m3G cap-binding" evidence="10">
    <location>
        <begin position="122"/>
        <end position="305"/>
    </location>
</feature>
<keyword evidence="8" id="KW-0694">RNA-binding</keyword>
<evidence type="ECO:0000256" key="5">
    <source>
        <dbReference type="ARBA" id="ARBA00016034"/>
    </source>
</evidence>
<dbReference type="Gene3D" id="3.30.470.30">
    <property type="entry name" value="DNA ligase/mRNA capping enzyme"/>
    <property type="match status" value="1"/>
</dbReference>
<accession>A0A8K0DB90</accession>
<evidence type="ECO:0000256" key="3">
    <source>
        <dbReference type="ARBA" id="ARBA00004496"/>
    </source>
</evidence>
<evidence type="ECO:0000256" key="7">
    <source>
        <dbReference type="ARBA" id="ARBA00022490"/>
    </source>
</evidence>
<keyword evidence="6" id="KW-0813">Transport</keyword>
<dbReference type="GO" id="GO:0005737">
    <property type="term" value="C:cytoplasm"/>
    <property type="evidence" value="ECO:0007669"/>
    <property type="project" value="UniProtKB-SubCell"/>
</dbReference>
<evidence type="ECO:0000256" key="9">
    <source>
        <dbReference type="ARBA" id="ARBA00023242"/>
    </source>
</evidence>
<dbReference type="GO" id="GO:0005634">
    <property type="term" value="C:nucleus"/>
    <property type="evidence" value="ECO:0007669"/>
    <property type="project" value="UniProtKB-SubCell"/>
</dbReference>
<dbReference type="InterPro" id="IPR017336">
    <property type="entry name" value="Snurportin-1"/>
</dbReference>
<evidence type="ECO:0000256" key="1">
    <source>
        <dbReference type="ARBA" id="ARBA00003975"/>
    </source>
</evidence>
<dbReference type="InterPro" id="IPR047857">
    <property type="entry name" value="Snurportin1_C"/>
</dbReference>
<dbReference type="OrthoDB" id="10003593at2759"/>
<comment type="caution">
    <text evidence="11">The sequence shown here is derived from an EMBL/GenBank/DDBJ whole genome shotgun (WGS) entry which is preliminary data.</text>
</comment>
<sequence>MYESSVVVVEEMKDLEIRKEEIAEVEPERNSEPKSQFAKLYKARSFLTQEERRRRYLEHIKLHRSQNVDRMRGLDEVLSEDFDAEFMMEELELSEEPMEVVAKNKKGKKKNKNKNKNRLHKKVMLSEWLLEKPSDLEENWVMKLCPIGRRCLVIAHNRRTAAYTKSGRHIRAFNSNFPGGNKSFYNSNNVFTVLDCIFNPEKECFFVLDLLAWNGISLREADVECRNFWLKSRFAETEELKLISEQNNYPFYYVESFSFNELRDQLSIPYNINGDCTIGLDGILFYIKEVPYIMRTTPLVGWLKPFMVREVLELNVHESFEAPPDYTGMKEYVAQFEERSKQLRRRRKQQTQC</sequence>
<dbReference type="CDD" id="cd09232">
    <property type="entry name" value="Snurportin-1_C"/>
    <property type="match status" value="1"/>
</dbReference>
<evidence type="ECO:0000313" key="11">
    <source>
        <dbReference type="EMBL" id="KAF2902589.1"/>
    </source>
</evidence>
<dbReference type="SUPFAM" id="SSF56091">
    <property type="entry name" value="DNA ligase/mRNA capping enzyme, catalytic domain"/>
    <property type="match status" value="1"/>
</dbReference>
<dbReference type="GO" id="GO:0003723">
    <property type="term" value="F:RNA binding"/>
    <property type="evidence" value="ECO:0007669"/>
    <property type="project" value="UniProtKB-KW"/>
</dbReference>
<evidence type="ECO:0000256" key="2">
    <source>
        <dbReference type="ARBA" id="ARBA00004123"/>
    </source>
</evidence>
<evidence type="ECO:0000256" key="4">
    <source>
        <dbReference type="ARBA" id="ARBA00007540"/>
    </source>
</evidence>
<comment type="similarity">
    <text evidence="4">Belongs to the snurportin family.</text>
</comment>
<evidence type="ECO:0000313" key="12">
    <source>
        <dbReference type="Proteomes" id="UP000801492"/>
    </source>
</evidence>
<evidence type="ECO:0000259" key="10">
    <source>
        <dbReference type="Pfam" id="PF21974"/>
    </source>
</evidence>